<proteinExistence type="predicted"/>
<reference evidence="3 4" key="1">
    <citation type="submission" date="2021-01" db="EMBL/GenBank/DDBJ databases">
        <title>Evidence that Capnocytophaga endodontalis is a later homotypic synonym for Capnocytophaga genospecies AHN8471, and request for opinion on proposed recognition of strain AHN8471 as type strain of the species.</title>
        <authorList>
            <person name="Nicholson A.C."/>
            <person name="Hopper C.L."/>
            <person name="Gulvik C.A."/>
            <person name="Mcquiston J.R."/>
            <person name="Lau E.F."/>
        </authorList>
    </citation>
    <scope>NUCLEOTIDE SEQUENCE [LARGE SCALE GENOMIC DNA]</scope>
    <source>
        <strain evidence="3 4">AHN9576</strain>
    </source>
</reference>
<evidence type="ECO:0000313" key="3">
    <source>
        <dbReference type="EMBL" id="MBM0651627.1"/>
    </source>
</evidence>
<sequence length="440" mass="51450">MNRYIKNIHINKVRHLKDINIPLEKDAYPHLMITGKNGSGKTSLLNAIADHLEKIVNINIYTNYKESKENLELLEKEFSEDIVKHFDQVINADLYENKDDFKKNLNSLEKEDFKSSPLQIIQYNRRQHINLFNEVYVDFEDAYTLIKKYKEGNFIIAFYEAHRTIKKLKEPKTPTKPTLRRKSKIKDSLTGQFLNFLSDLKIQEALARNEKLETDAEQINEWFVNFEGLLGEIFQDKELQLTFNYKDYSFKILTEGKEFKFTELSDGFAAVLDIVVDLILKMQDKNQLTKAYECEGIVLVDEIETHLHLELQKVIMPLLTKTFPNIQFIVTTHSPFVLSSLSNAVAFDLEHQEVIEDLTEYSYESLAEGYFGVKTASSYIEMQLNRLKELLEKENLSSSEKSELKHLNSDFEEVPEIVSPLIKGRYLQLKNQYFQKIKTL</sequence>
<feature type="coiled-coil region" evidence="1">
    <location>
        <begin position="57"/>
        <end position="111"/>
    </location>
</feature>
<keyword evidence="4" id="KW-1185">Reference proteome</keyword>
<name>A0ABS1YYX0_9FLAO</name>
<gene>
    <name evidence="3" type="ORF">JNB19_12845</name>
</gene>
<organism evidence="3 4">
    <name type="scientific">Capnocytophaga genosp. AHN8471</name>
    <dbReference type="NCBI Taxonomy" id="327574"/>
    <lineage>
        <taxon>Bacteria</taxon>
        <taxon>Pseudomonadati</taxon>
        <taxon>Bacteroidota</taxon>
        <taxon>Flavobacteriia</taxon>
        <taxon>Flavobacteriales</taxon>
        <taxon>Flavobacteriaceae</taxon>
        <taxon>Capnocytophaga</taxon>
    </lineage>
</organism>
<evidence type="ECO:0000313" key="4">
    <source>
        <dbReference type="Proteomes" id="UP000603506"/>
    </source>
</evidence>
<evidence type="ECO:0000256" key="1">
    <source>
        <dbReference type="SAM" id="Coils"/>
    </source>
</evidence>
<feature type="domain" description="AAA+ ATPase" evidence="2">
    <location>
        <begin position="27"/>
        <end position="359"/>
    </location>
</feature>
<keyword evidence="1" id="KW-0175">Coiled coil</keyword>
<dbReference type="InterPro" id="IPR003959">
    <property type="entry name" value="ATPase_AAA_core"/>
</dbReference>
<accession>A0ABS1YYX0</accession>
<dbReference type="PANTHER" id="PTHR43581:SF4">
    <property type="entry name" value="ATP_GTP PHOSPHATASE"/>
    <property type="match status" value="1"/>
</dbReference>
<dbReference type="Pfam" id="PF13304">
    <property type="entry name" value="AAA_21"/>
    <property type="match status" value="1"/>
</dbReference>
<comment type="caution">
    <text evidence="3">The sequence shown here is derived from an EMBL/GenBank/DDBJ whole genome shotgun (WGS) entry which is preliminary data.</text>
</comment>
<dbReference type="InterPro" id="IPR051396">
    <property type="entry name" value="Bact_Antivir_Def_Nuclease"/>
</dbReference>
<dbReference type="Gene3D" id="3.40.50.300">
    <property type="entry name" value="P-loop containing nucleotide triphosphate hydrolases"/>
    <property type="match status" value="1"/>
</dbReference>
<protein>
    <submittedName>
        <fullName evidence="3">AAA family ATPase</fullName>
    </submittedName>
</protein>
<dbReference type="CDD" id="cd00267">
    <property type="entry name" value="ABC_ATPase"/>
    <property type="match status" value="1"/>
</dbReference>
<dbReference type="EMBL" id="JAEUAH010000021">
    <property type="protein sequence ID" value="MBM0651627.1"/>
    <property type="molecule type" value="Genomic_DNA"/>
</dbReference>
<dbReference type="RefSeq" id="WP_203093637.1">
    <property type="nucleotide sequence ID" value="NZ_JAESPH010000006.1"/>
</dbReference>
<dbReference type="InterPro" id="IPR027417">
    <property type="entry name" value="P-loop_NTPase"/>
</dbReference>
<dbReference type="SUPFAM" id="SSF52540">
    <property type="entry name" value="P-loop containing nucleoside triphosphate hydrolases"/>
    <property type="match status" value="1"/>
</dbReference>
<dbReference type="PANTHER" id="PTHR43581">
    <property type="entry name" value="ATP/GTP PHOSPHATASE"/>
    <property type="match status" value="1"/>
</dbReference>
<evidence type="ECO:0000259" key="2">
    <source>
        <dbReference type="SMART" id="SM00382"/>
    </source>
</evidence>
<dbReference type="Proteomes" id="UP000603506">
    <property type="component" value="Unassembled WGS sequence"/>
</dbReference>
<dbReference type="SMART" id="SM00382">
    <property type="entry name" value="AAA"/>
    <property type="match status" value="1"/>
</dbReference>
<dbReference type="InterPro" id="IPR003593">
    <property type="entry name" value="AAA+_ATPase"/>
</dbReference>